<keyword evidence="3" id="KW-0963">Cytoplasm</keyword>
<dbReference type="RefSeq" id="WP_047811985.1">
    <property type="nucleotide sequence ID" value="NZ_LDZY01000022.1"/>
</dbReference>
<dbReference type="Gene3D" id="3.40.1080.20">
    <property type="entry name" value="Acetyl-CoA hydrolase/transferase C-terminal domain"/>
    <property type="match status" value="1"/>
</dbReference>
<name>A0A0J1FKB3_9FIRM</name>
<dbReference type="UniPathway" id="UPA00863"/>
<reference evidence="6 7" key="1">
    <citation type="submission" date="2015-06" db="EMBL/GenBank/DDBJ databases">
        <title>Draft genome of the moderately acidophilic sulfate reducer Candidatus Desulfosporosinus acididurans strain M1.</title>
        <authorList>
            <person name="Poehlein A."/>
            <person name="Petzsch P."/>
            <person name="Johnson B.D."/>
            <person name="Schloemann M."/>
            <person name="Daniel R."/>
            <person name="Muehling M."/>
        </authorList>
    </citation>
    <scope>NUCLEOTIDE SEQUENCE [LARGE SCALE GENOMIC DNA]</scope>
    <source>
        <strain evidence="6 7">M1</strain>
    </source>
</reference>
<keyword evidence="7" id="KW-1185">Reference proteome</keyword>
<evidence type="ECO:0000313" key="7">
    <source>
        <dbReference type="Proteomes" id="UP000036356"/>
    </source>
</evidence>
<feature type="domain" description="Acetyl-CoA hydrolase/transferase N-terminal" evidence="4">
    <location>
        <begin position="4"/>
        <end position="185"/>
    </location>
</feature>
<feature type="active site" description="5-glutamyl coenzyme A thioester intermediate" evidence="3">
    <location>
        <position position="244"/>
    </location>
</feature>
<evidence type="ECO:0000256" key="2">
    <source>
        <dbReference type="ARBA" id="ARBA00022679"/>
    </source>
</evidence>
<dbReference type="Gene3D" id="3.40.1080.10">
    <property type="entry name" value="Glutaconate Coenzyme A-transferase"/>
    <property type="match status" value="1"/>
</dbReference>
<dbReference type="GO" id="GO:0019605">
    <property type="term" value="P:butyrate metabolic process"/>
    <property type="evidence" value="ECO:0007669"/>
    <property type="project" value="UniProtKB-UniRule"/>
</dbReference>
<dbReference type="SUPFAM" id="SSF100950">
    <property type="entry name" value="NagB/RpiA/CoA transferase-like"/>
    <property type="match status" value="2"/>
</dbReference>
<dbReference type="PANTHER" id="PTHR21432:SF20">
    <property type="entry name" value="ACETYL-COA HYDROLASE"/>
    <property type="match status" value="1"/>
</dbReference>
<keyword evidence="2 3" id="KW-0808">Transferase</keyword>
<keyword evidence="3" id="KW-0276">Fatty acid metabolism</keyword>
<evidence type="ECO:0000259" key="4">
    <source>
        <dbReference type="Pfam" id="PF02550"/>
    </source>
</evidence>
<evidence type="ECO:0000256" key="1">
    <source>
        <dbReference type="ARBA" id="ARBA00009632"/>
    </source>
</evidence>
<proteinExistence type="inferred from homology"/>
<comment type="catalytic activity">
    <reaction evidence="3">
        <text>butanoate + acetyl-CoA = butanoyl-CoA + acetate</text>
        <dbReference type="Rhea" id="RHEA:30071"/>
        <dbReference type="ChEBI" id="CHEBI:17968"/>
        <dbReference type="ChEBI" id="CHEBI:30089"/>
        <dbReference type="ChEBI" id="CHEBI:57288"/>
        <dbReference type="ChEBI" id="CHEBI:57371"/>
    </reaction>
</comment>
<feature type="domain" description="Acetyl-CoA hydrolase/transferase C-terminal" evidence="5">
    <location>
        <begin position="278"/>
        <end position="434"/>
    </location>
</feature>
<dbReference type="GO" id="GO:0005737">
    <property type="term" value="C:cytoplasm"/>
    <property type="evidence" value="ECO:0007669"/>
    <property type="project" value="UniProtKB-SubCell"/>
</dbReference>
<dbReference type="EC" id="2.8.3.-" evidence="3"/>
<dbReference type="PATRIC" id="fig|476652.3.peg.4470"/>
<dbReference type="Proteomes" id="UP000036356">
    <property type="component" value="Unassembled WGS sequence"/>
</dbReference>
<feature type="binding site" evidence="3">
    <location>
        <position position="319"/>
    </location>
    <ligand>
        <name>CoA</name>
        <dbReference type="ChEBI" id="CHEBI:57287"/>
    </ligand>
</feature>
<dbReference type="InterPro" id="IPR026888">
    <property type="entry name" value="AcetylCoA_hyd_C"/>
</dbReference>
<protein>
    <recommendedName>
        <fullName evidence="3">Probable butyrate:acetyl-CoA coenzyme A-transferase</fullName>
        <shortName evidence="3">Butyrate CoA-transferase</shortName>
        <ecNumber evidence="3">2.8.3.-</ecNumber>
    </recommendedName>
</protein>
<dbReference type="Gene3D" id="3.30.750.70">
    <property type="entry name" value="4-hydroxybutyrate coenzyme like domains"/>
    <property type="match status" value="1"/>
</dbReference>
<dbReference type="EMBL" id="LDZY01000022">
    <property type="protein sequence ID" value="KLU63862.1"/>
    <property type="molecule type" value="Genomic_DNA"/>
</dbReference>
<accession>A0A0J1FKB3</accession>
<comment type="subcellular location">
    <subcellularLocation>
        <location evidence="3">Cytoplasm</location>
    </subcellularLocation>
</comment>
<dbReference type="Pfam" id="PF02550">
    <property type="entry name" value="AcetylCoA_hydro"/>
    <property type="match status" value="1"/>
</dbReference>
<comment type="pathway">
    <text evidence="3">Lipid metabolism; butanoate metabolism.</text>
</comment>
<dbReference type="PANTHER" id="PTHR21432">
    <property type="entry name" value="ACETYL-COA HYDROLASE-RELATED"/>
    <property type="match status" value="1"/>
</dbReference>
<feature type="binding site" evidence="3">
    <location>
        <position position="342"/>
    </location>
    <ligand>
        <name>CoA</name>
        <dbReference type="ChEBI" id="CHEBI:57287"/>
    </ligand>
</feature>
<evidence type="ECO:0000256" key="3">
    <source>
        <dbReference type="HAMAP-Rule" id="MF_03228"/>
    </source>
</evidence>
<dbReference type="STRING" id="476652.DEAC_c42270"/>
<sequence>MDIRSEYESKFVSVDEAVKVVRSDDVVHYGEFMMASHVLDEALAKRKDELNGVVINTVCCPFTPQTIISDPERSHFIYNDWHFSGASRKLHDKNLCNYISLTYHEAPSFFDRGYVPVDVAMIKVTPPDKHGYVNFGTSNSMTHAMCDAARIVIAEVNDAVPRCLGGSREALHVSEIDYFVQGDNRPLLQLPKVPISDIDRTIAKIVLEQIEDGACLQLGIGAMPNAVGEMIAQSDLKNLGVHTEMLVDSFVDMYDAGRITGVRKQIDKGKMVYTFAMGTNKLYDFLNNNSSCASYPVDYTNDPDIICQNDKMICVNNALEVDLYGQVASESSGMRQISGTGGQLDFIYGSYKSKGGKGLICLTSTYVDKEGKLQSRIKPVLTPGSTVTVPRSINYYVITEYGMAMLKGKSTWQRAEALINIAHPDLREELIKEADAQKIWVRSSKIS</sequence>
<evidence type="ECO:0000313" key="6">
    <source>
        <dbReference type="EMBL" id="KLU63862.1"/>
    </source>
</evidence>
<evidence type="ECO:0000259" key="5">
    <source>
        <dbReference type="Pfam" id="PF13336"/>
    </source>
</evidence>
<dbReference type="GO" id="GO:0006083">
    <property type="term" value="P:acetate metabolic process"/>
    <property type="evidence" value="ECO:0007669"/>
    <property type="project" value="InterPro"/>
</dbReference>
<dbReference type="HAMAP" id="MF_03228">
    <property type="entry name" value="But_CoA_trans"/>
    <property type="match status" value="1"/>
</dbReference>
<dbReference type="InterPro" id="IPR003702">
    <property type="entry name" value="ActCoA_hydro_N"/>
</dbReference>
<comment type="caution">
    <text evidence="6">The sequence shown here is derived from an EMBL/GenBank/DDBJ whole genome shotgun (WGS) entry which is preliminary data.</text>
</comment>
<dbReference type="InterPro" id="IPR038460">
    <property type="entry name" value="AcetylCoA_hyd_C_sf"/>
</dbReference>
<dbReference type="AlphaFoldDB" id="A0A0J1FKB3"/>
<dbReference type="InterPro" id="IPR046433">
    <property type="entry name" value="ActCoA_hydro"/>
</dbReference>
<gene>
    <name evidence="6" type="primary">cat1_3</name>
    <name evidence="6" type="ORF">DEAC_c42270</name>
</gene>
<dbReference type="Pfam" id="PF13336">
    <property type="entry name" value="AcetylCoA_hyd_C"/>
    <property type="match status" value="1"/>
</dbReference>
<dbReference type="GO" id="GO:0008775">
    <property type="term" value="F:acetate CoA-transferase activity"/>
    <property type="evidence" value="ECO:0007669"/>
    <property type="project" value="InterPro"/>
</dbReference>
<comment type="function">
    <text evidence="3">Coenzyme A-transferase that converts butyrate to butyryl-CoA.</text>
</comment>
<organism evidence="6 7">
    <name type="scientific">Desulfosporosinus acididurans</name>
    <dbReference type="NCBI Taxonomy" id="476652"/>
    <lineage>
        <taxon>Bacteria</taxon>
        <taxon>Bacillati</taxon>
        <taxon>Bacillota</taxon>
        <taxon>Clostridia</taxon>
        <taxon>Eubacteriales</taxon>
        <taxon>Desulfitobacteriaceae</taxon>
        <taxon>Desulfosporosinus</taxon>
    </lineage>
</organism>
<comment type="similarity">
    <text evidence="1 3">Belongs to the acetyl-CoA hydrolase/transferase family.</text>
</comment>
<dbReference type="InterPro" id="IPR023990">
    <property type="entry name" value="Butryl-CoA_acetate_CoA_Tfrase"/>
</dbReference>
<dbReference type="GO" id="GO:0006084">
    <property type="term" value="P:acetyl-CoA metabolic process"/>
    <property type="evidence" value="ECO:0007669"/>
    <property type="project" value="UniProtKB-UniRule"/>
</dbReference>
<dbReference type="InterPro" id="IPR037171">
    <property type="entry name" value="NagB/RpiA_transferase-like"/>
</dbReference>
<keyword evidence="3" id="KW-0443">Lipid metabolism</keyword>
<feature type="binding site" evidence="3">
    <location>
        <begin position="219"/>
        <end position="223"/>
    </location>
    <ligand>
        <name>CoA</name>
        <dbReference type="ChEBI" id="CHEBI:57287"/>
    </ligand>
</feature>